<keyword evidence="2" id="KW-0229">DNA integration</keyword>
<dbReference type="InterPro" id="IPR050808">
    <property type="entry name" value="Phage_Integrase"/>
</dbReference>
<dbReference type="Proteomes" id="UP000403266">
    <property type="component" value="Unassembled WGS sequence"/>
</dbReference>
<dbReference type="Gene3D" id="1.10.443.10">
    <property type="entry name" value="Intergrase catalytic core"/>
    <property type="match status" value="1"/>
</dbReference>
<evidence type="ECO:0000313" key="7">
    <source>
        <dbReference type="Proteomes" id="UP000403266"/>
    </source>
</evidence>
<evidence type="ECO:0000256" key="1">
    <source>
        <dbReference type="ARBA" id="ARBA00008857"/>
    </source>
</evidence>
<dbReference type="PANTHER" id="PTHR30629:SF2">
    <property type="entry name" value="PROPHAGE INTEGRASE INTS-RELATED"/>
    <property type="match status" value="1"/>
</dbReference>
<dbReference type="EMBL" id="VOSK01000239">
    <property type="protein sequence ID" value="MPR29521.1"/>
    <property type="molecule type" value="Genomic_DNA"/>
</dbReference>
<dbReference type="OrthoDB" id="8201432at2"/>
<dbReference type="PANTHER" id="PTHR30629">
    <property type="entry name" value="PROPHAGE INTEGRASE"/>
    <property type="match status" value="1"/>
</dbReference>
<dbReference type="AlphaFoldDB" id="A0A5N7MR85"/>
<organism evidence="6 7">
    <name type="scientific">Microvirga tunisiensis</name>
    <dbReference type="NCBI Taxonomy" id="2108360"/>
    <lineage>
        <taxon>Bacteria</taxon>
        <taxon>Pseudomonadati</taxon>
        <taxon>Pseudomonadota</taxon>
        <taxon>Alphaproteobacteria</taxon>
        <taxon>Hyphomicrobiales</taxon>
        <taxon>Methylobacteriaceae</taxon>
        <taxon>Microvirga</taxon>
    </lineage>
</organism>
<dbReference type="GO" id="GO:0003677">
    <property type="term" value="F:DNA binding"/>
    <property type="evidence" value="ECO:0007669"/>
    <property type="project" value="UniProtKB-KW"/>
</dbReference>
<comment type="caution">
    <text evidence="6">The sequence shown here is derived from an EMBL/GenBank/DDBJ whole genome shotgun (WGS) entry which is preliminary data.</text>
</comment>
<dbReference type="InterPro" id="IPR011010">
    <property type="entry name" value="DNA_brk_join_enz"/>
</dbReference>
<feature type="domain" description="Tyr recombinase" evidence="5">
    <location>
        <begin position="154"/>
        <end position="365"/>
    </location>
</feature>
<keyword evidence="3" id="KW-0238">DNA-binding</keyword>
<dbReference type="InterPro" id="IPR013762">
    <property type="entry name" value="Integrase-like_cat_sf"/>
</dbReference>
<proteinExistence type="inferred from homology"/>
<accession>A0A5N7MR85</accession>
<evidence type="ECO:0000256" key="2">
    <source>
        <dbReference type="ARBA" id="ARBA00022908"/>
    </source>
</evidence>
<name>A0A5N7MR85_9HYPH</name>
<evidence type="ECO:0000256" key="3">
    <source>
        <dbReference type="ARBA" id="ARBA00023125"/>
    </source>
</evidence>
<dbReference type="RefSeq" id="WP_152716418.1">
    <property type="nucleotide sequence ID" value="NZ_VOSJ01000259.1"/>
</dbReference>
<dbReference type="Pfam" id="PF00589">
    <property type="entry name" value="Phage_integrase"/>
    <property type="match status" value="1"/>
</dbReference>
<dbReference type="Gene3D" id="1.10.150.130">
    <property type="match status" value="1"/>
</dbReference>
<dbReference type="PROSITE" id="PS51898">
    <property type="entry name" value="TYR_RECOMBINASE"/>
    <property type="match status" value="1"/>
</dbReference>
<dbReference type="SUPFAM" id="SSF56349">
    <property type="entry name" value="DNA breaking-rejoining enzymes"/>
    <property type="match status" value="1"/>
</dbReference>
<reference evidence="6 7" key="1">
    <citation type="journal article" date="2019" name="Syst. Appl. Microbiol.">
        <title>Microvirga tunisiensis sp. nov., a root nodule symbiotic bacterium isolated from Lupinus micranthus and L. luteus grown in Northern Tunisia.</title>
        <authorList>
            <person name="Msaddak A."/>
            <person name="Rejili M."/>
            <person name="Duran D."/>
            <person name="Mars M."/>
            <person name="Palacios J.M."/>
            <person name="Ruiz-Argueso T."/>
            <person name="Rey L."/>
            <person name="Imperial J."/>
        </authorList>
    </citation>
    <scope>NUCLEOTIDE SEQUENCE [LARGE SCALE GENOMIC DNA]</scope>
    <source>
        <strain evidence="6 7">Lmie10</strain>
    </source>
</reference>
<keyword evidence="4" id="KW-0233">DNA recombination</keyword>
<comment type="similarity">
    <text evidence="1">Belongs to the 'phage' integrase family.</text>
</comment>
<dbReference type="InterPro" id="IPR010998">
    <property type="entry name" value="Integrase_recombinase_N"/>
</dbReference>
<keyword evidence="7" id="KW-1185">Reference proteome</keyword>
<gene>
    <name evidence="6" type="ORF">FS320_31640</name>
</gene>
<protein>
    <submittedName>
        <fullName evidence="6">Tyrosine-type recombinase/integrase</fullName>
    </submittedName>
</protein>
<dbReference type="InterPro" id="IPR002104">
    <property type="entry name" value="Integrase_catalytic"/>
</dbReference>
<dbReference type="GO" id="GO:0015074">
    <property type="term" value="P:DNA integration"/>
    <property type="evidence" value="ECO:0007669"/>
    <property type="project" value="UniProtKB-KW"/>
</dbReference>
<evidence type="ECO:0000313" key="6">
    <source>
        <dbReference type="EMBL" id="MPR29521.1"/>
    </source>
</evidence>
<evidence type="ECO:0000259" key="5">
    <source>
        <dbReference type="PROSITE" id="PS51898"/>
    </source>
</evidence>
<sequence length="373" mass="42616">MGRPRKNGVDMEHVHPVKAKVKVNGKSVEKVYWYYQYKRSTPDAGPRYRLPDDPHSPEFWAAIRNHSGAAVYHAKTVKNLCLDYQTSPEWNKLKAASKKDYKRYIAIIVEKWGKFPASDIRPVHVLALRDTYADLPSTANHMLSVVRTVFKWGIPREYLTINPARDVSDLDHQAEGHKPWPAWAIKLIAENARREIRTAVALGLYTGQRMADVVSMSIGAVQGNTIQVAEDDQHQNAFGLKGDRAKITQSKTKKHLTIPLHQSLKPVIEECRRRGNIFLAPRPKGQPHTSEQFQAMWQREMKKEWATPLKEHGLSFHGLRATATCILKEIGCTDAQIQSITGMSKQMIERYTQHMDRDRLAVEAIQLWEESGR</sequence>
<dbReference type="GO" id="GO:0006310">
    <property type="term" value="P:DNA recombination"/>
    <property type="evidence" value="ECO:0007669"/>
    <property type="project" value="UniProtKB-KW"/>
</dbReference>
<evidence type="ECO:0000256" key="4">
    <source>
        <dbReference type="ARBA" id="ARBA00023172"/>
    </source>
</evidence>